<evidence type="ECO:0000256" key="1">
    <source>
        <dbReference type="ARBA" id="ARBA00004651"/>
    </source>
</evidence>
<keyword evidence="19" id="KW-0378">Hydrolase</keyword>
<evidence type="ECO:0000256" key="16">
    <source>
        <dbReference type="ARBA" id="ARBA00049338"/>
    </source>
</evidence>
<feature type="domain" description="HMA" evidence="18">
    <location>
        <begin position="88"/>
        <end position="151"/>
    </location>
</feature>
<dbReference type="InterPro" id="IPR051014">
    <property type="entry name" value="Cation_Transport_ATPase_IB"/>
</dbReference>
<evidence type="ECO:0000256" key="4">
    <source>
        <dbReference type="ARBA" id="ARBA00022475"/>
    </source>
</evidence>
<dbReference type="Pfam" id="PF00403">
    <property type="entry name" value="HMA"/>
    <property type="match status" value="3"/>
</dbReference>
<evidence type="ECO:0000256" key="17">
    <source>
        <dbReference type="RuleBase" id="RU362081"/>
    </source>
</evidence>
<feature type="transmembrane region" description="Helical" evidence="17">
    <location>
        <begin position="479"/>
        <end position="499"/>
    </location>
</feature>
<evidence type="ECO:0000256" key="2">
    <source>
        <dbReference type="ARBA" id="ARBA00006024"/>
    </source>
</evidence>
<evidence type="ECO:0000256" key="13">
    <source>
        <dbReference type="ARBA" id="ARBA00023065"/>
    </source>
</evidence>
<evidence type="ECO:0000256" key="15">
    <source>
        <dbReference type="ARBA" id="ARBA00039103"/>
    </source>
</evidence>
<dbReference type="EMBL" id="RZTZ01000030">
    <property type="protein sequence ID" value="RVT56408.1"/>
    <property type="molecule type" value="Genomic_DNA"/>
</dbReference>
<comment type="similarity">
    <text evidence="2 17">Belongs to the cation transport ATPase (P-type) (TC 3.A.3) family. Type IB subfamily.</text>
</comment>
<comment type="caution">
    <text evidence="19">The sequence shown here is derived from an EMBL/GenBank/DDBJ whole genome shotgun (WGS) entry which is preliminary data.</text>
</comment>
<dbReference type="SFLD" id="SFLDG00002">
    <property type="entry name" value="C1.7:_P-type_atpase_like"/>
    <property type="match status" value="1"/>
</dbReference>
<feature type="transmembrane region" description="Helical" evidence="17">
    <location>
        <begin position="821"/>
        <end position="841"/>
    </location>
</feature>
<evidence type="ECO:0000256" key="6">
    <source>
        <dbReference type="ARBA" id="ARBA00022553"/>
    </source>
</evidence>
<dbReference type="Gene3D" id="3.40.50.1000">
    <property type="entry name" value="HAD superfamily/HAD-like"/>
    <property type="match status" value="1"/>
</dbReference>
<dbReference type="GO" id="GO:0008551">
    <property type="term" value="F:P-type cadmium transporter activity"/>
    <property type="evidence" value="ECO:0007669"/>
    <property type="project" value="UniProtKB-EC"/>
</dbReference>
<keyword evidence="3" id="KW-0813">Transport</keyword>
<keyword evidence="7 17" id="KW-0812">Transmembrane</keyword>
<dbReference type="PRINTS" id="PR00119">
    <property type="entry name" value="CATATPASE"/>
</dbReference>
<feature type="transmembrane region" description="Helical" evidence="17">
    <location>
        <begin position="511"/>
        <end position="535"/>
    </location>
</feature>
<dbReference type="Gene3D" id="2.70.150.10">
    <property type="entry name" value="Calcium-transporting ATPase, cytoplasmic transduction domain A"/>
    <property type="match status" value="1"/>
</dbReference>
<feature type="domain" description="HMA" evidence="18">
    <location>
        <begin position="11"/>
        <end position="74"/>
    </location>
</feature>
<evidence type="ECO:0000256" key="3">
    <source>
        <dbReference type="ARBA" id="ARBA00022448"/>
    </source>
</evidence>
<feature type="transmembrane region" description="Helical" evidence="17">
    <location>
        <begin position="847"/>
        <end position="866"/>
    </location>
</feature>
<dbReference type="Proteomes" id="UP000288024">
    <property type="component" value="Unassembled WGS sequence"/>
</dbReference>
<dbReference type="GO" id="GO:0046872">
    <property type="term" value="F:metal ion binding"/>
    <property type="evidence" value="ECO:0007669"/>
    <property type="project" value="UniProtKB-KW"/>
</dbReference>
<dbReference type="CDD" id="cd00371">
    <property type="entry name" value="HMA"/>
    <property type="match status" value="3"/>
</dbReference>
<organism evidence="19 20">
    <name type="scientific">Niallia taxi</name>
    <dbReference type="NCBI Taxonomy" id="2499688"/>
    <lineage>
        <taxon>Bacteria</taxon>
        <taxon>Bacillati</taxon>
        <taxon>Bacillota</taxon>
        <taxon>Bacilli</taxon>
        <taxon>Bacillales</taxon>
        <taxon>Bacillaceae</taxon>
        <taxon>Niallia</taxon>
    </lineage>
</organism>
<dbReference type="SUPFAM" id="SSF81665">
    <property type="entry name" value="Calcium ATPase, transmembrane domain M"/>
    <property type="match status" value="1"/>
</dbReference>
<dbReference type="Gene3D" id="3.30.70.100">
    <property type="match status" value="3"/>
</dbReference>
<dbReference type="RefSeq" id="WP_127742925.1">
    <property type="nucleotide sequence ID" value="NZ_CP196005.1"/>
</dbReference>
<dbReference type="InterPro" id="IPR023299">
    <property type="entry name" value="ATPase_P-typ_cyto_dom_N"/>
</dbReference>
<comment type="catalytic activity">
    <reaction evidence="16">
        <text>Cd(2+)(in) + ATP + H2O = Cd(2+)(out) + ADP + phosphate + H(+)</text>
        <dbReference type="Rhea" id="RHEA:12132"/>
        <dbReference type="ChEBI" id="CHEBI:15377"/>
        <dbReference type="ChEBI" id="CHEBI:15378"/>
        <dbReference type="ChEBI" id="CHEBI:30616"/>
        <dbReference type="ChEBI" id="CHEBI:43474"/>
        <dbReference type="ChEBI" id="CHEBI:48775"/>
        <dbReference type="ChEBI" id="CHEBI:456216"/>
        <dbReference type="EC" id="7.2.2.21"/>
    </reaction>
</comment>
<keyword evidence="6" id="KW-0597">Phosphoprotein</keyword>
<evidence type="ECO:0000256" key="12">
    <source>
        <dbReference type="ARBA" id="ARBA00022989"/>
    </source>
</evidence>
<keyword evidence="10 17" id="KW-0067">ATP-binding</keyword>
<dbReference type="InterPro" id="IPR017969">
    <property type="entry name" value="Heavy-metal-associated_CS"/>
</dbReference>
<dbReference type="SFLD" id="SFLDS00003">
    <property type="entry name" value="Haloacid_Dehalogenase"/>
    <property type="match status" value="1"/>
</dbReference>
<evidence type="ECO:0000256" key="8">
    <source>
        <dbReference type="ARBA" id="ARBA00022723"/>
    </source>
</evidence>
<feature type="transmembrane region" description="Helical" evidence="17">
    <location>
        <begin position="277"/>
        <end position="295"/>
    </location>
</feature>
<dbReference type="NCBIfam" id="TIGR01494">
    <property type="entry name" value="ATPase_P-type"/>
    <property type="match status" value="1"/>
</dbReference>
<accession>A0A3S2W0G5</accession>
<dbReference type="InterPro" id="IPR023214">
    <property type="entry name" value="HAD_sf"/>
</dbReference>
<feature type="domain" description="HMA" evidence="18">
    <location>
        <begin position="165"/>
        <end position="228"/>
    </location>
</feature>
<evidence type="ECO:0000256" key="5">
    <source>
        <dbReference type="ARBA" id="ARBA00022539"/>
    </source>
</evidence>
<evidence type="ECO:0000256" key="14">
    <source>
        <dbReference type="ARBA" id="ARBA00023136"/>
    </source>
</evidence>
<evidence type="ECO:0000313" key="19">
    <source>
        <dbReference type="EMBL" id="RVT56408.1"/>
    </source>
</evidence>
<keyword evidence="5" id="KW-0104">Cadmium</keyword>
<evidence type="ECO:0000256" key="7">
    <source>
        <dbReference type="ARBA" id="ARBA00022692"/>
    </source>
</evidence>
<dbReference type="GO" id="GO:0016887">
    <property type="term" value="F:ATP hydrolysis activity"/>
    <property type="evidence" value="ECO:0007669"/>
    <property type="project" value="InterPro"/>
</dbReference>
<feature type="transmembrane region" description="Helical" evidence="17">
    <location>
        <begin position="252"/>
        <end position="271"/>
    </location>
</feature>
<dbReference type="InterPro" id="IPR027256">
    <property type="entry name" value="P-typ_ATPase_IB"/>
</dbReference>
<evidence type="ECO:0000256" key="9">
    <source>
        <dbReference type="ARBA" id="ARBA00022741"/>
    </source>
</evidence>
<comment type="subcellular location">
    <subcellularLocation>
        <location evidence="1">Cell membrane</location>
        <topology evidence="1">Multi-pass membrane protein</topology>
    </subcellularLocation>
</comment>
<dbReference type="SUPFAM" id="SSF56784">
    <property type="entry name" value="HAD-like"/>
    <property type="match status" value="1"/>
</dbReference>
<sequence>MSESAKQLEQDKTVYRVDGFSCANCAGKFEKNVKKLPGVQEAKVNFGASKIDVYGNATIEELEKAGAFENLKVAPEKPRRQAQVVIENKNVYRVEGFSCANCAGKFEKNVKQLPGVQEAKVNFGASKIDVYGNATIEELEKAGAFENLKVAPEKPRRQAQVVIENKNVYRVEGFSCANCAGKFEKNVKQLPGVEEAKVNFGASKIDVYGNATIEELEKAGAFENLKIAPEKSVRQASQEVKKEEKVPFYKKYSTLLYASLLIVFGYLSSFVNGDENIVTTILFVASMLIGGLSLFKVGLQNLVRFEFDMKTLMTVAVIGGAIIGEWAEVSIVVILFAISEALERFSMDKARQSIRSLMDIAPKEALVRRNGQEMMIHVDDITVGDIMIVKPGQKIAMDGVVVSGYSAVNQAAITGESVPVEKTVDDEVFAGTLNEEGLLEVKITKLVEDTTISKIIHLVEEAQGERAPSQAFVEKFAKYYTPIIMIIAALVAVIPPIFFGGSWETWIYQGLAVLVVGCPCALVISTPISIVSAIGNAAKKGVLIKGGVYLEEMGSLKAIAFDKTGTLTKGVPVVTDFNVLNKHVNEKELLSIITALEYRSQHPLASAIMKKAEEENITYSDVLVEDFSSITGKGIKGIVNGNTYYIGSPKLFKELATTNFDKNLEKNVTTLQNQGKTAMVVGTEKEMLAVIAVADEVRESSKEVIQKLHQLGIKKTIMLTGDNKGTANAIGGHVGVSDIQAELMPQDKLDYIKQLRSQYGNVAMVGDGVNDAPALAASTVGIAMGGAGTDTALETADVALMGDDLRKLPFTVKLSRKALNIIKANITFAIAIKLIALLLVIPGWLTLWIAILSDMGATLLVALNGMRLMKVKE</sequence>
<gene>
    <name evidence="19" type="primary">cadA</name>
    <name evidence="19" type="ORF">EM808_27585</name>
</gene>
<keyword evidence="4 17" id="KW-1003">Cell membrane</keyword>
<dbReference type="NCBIfam" id="TIGR01525">
    <property type="entry name" value="ATPase-IB_hvy"/>
    <property type="match status" value="1"/>
</dbReference>
<dbReference type="InterPro" id="IPR006121">
    <property type="entry name" value="HMA_dom"/>
</dbReference>
<dbReference type="Pfam" id="PF00122">
    <property type="entry name" value="E1-E2_ATPase"/>
    <property type="match status" value="1"/>
</dbReference>
<name>A0A3S2W0G5_9BACI</name>
<dbReference type="InterPro" id="IPR036412">
    <property type="entry name" value="HAD-like_sf"/>
</dbReference>
<evidence type="ECO:0000259" key="18">
    <source>
        <dbReference type="PROSITE" id="PS50846"/>
    </source>
</evidence>
<dbReference type="PROSITE" id="PS00154">
    <property type="entry name" value="ATPASE_E1_E2"/>
    <property type="match status" value="1"/>
</dbReference>
<dbReference type="Pfam" id="PF00702">
    <property type="entry name" value="Hydrolase"/>
    <property type="match status" value="1"/>
</dbReference>
<dbReference type="InterPro" id="IPR036163">
    <property type="entry name" value="HMA_dom_sf"/>
</dbReference>
<dbReference type="SFLD" id="SFLDF00027">
    <property type="entry name" value="p-type_atpase"/>
    <property type="match status" value="1"/>
</dbReference>
<evidence type="ECO:0000313" key="20">
    <source>
        <dbReference type="Proteomes" id="UP000288024"/>
    </source>
</evidence>
<dbReference type="PROSITE" id="PS01047">
    <property type="entry name" value="HMA_1"/>
    <property type="match status" value="3"/>
</dbReference>
<dbReference type="FunFam" id="2.70.150.10:FF:000002">
    <property type="entry name" value="Copper-transporting ATPase 1, putative"/>
    <property type="match status" value="1"/>
</dbReference>
<dbReference type="GO" id="GO:0005524">
    <property type="term" value="F:ATP binding"/>
    <property type="evidence" value="ECO:0007669"/>
    <property type="project" value="UniProtKB-UniRule"/>
</dbReference>
<evidence type="ECO:0000256" key="11">
    <source>
        <dbReference type="ARBA" id="ARBA00022967"/>
    </source>
</evidence>
<dbReference type="SUPFAM" id="SSF55008">
    <property type="entry name" value="HMA, heavy metal-associated domain"/>
    <property type="match status" value="3"/>
</dbReference>
<dbReference type="PANTHER" id="PTHR48085">
    <property type="entry name" value="CADMIUM/ZINC-TRANSPORTING ATPASE HMA2-RELATED"/>
    <property type="match status" value="1"/>
</dbReference>
<keyword evidence="20" id="KW-1185">Reference proteome</keyword>
<dbReference type="Gene3D" id="3.40.1110.10">
    <property type="entry name" value="Calcium-transporting ATPase, cytoplasmic domain N"/>
    <property type="match status" value="1"/>
</dbReference>
<dbReference type="PROSITE" id="PS50846">
    <property type="entry name" value="HMA_2"/>
    <property type="match status" value="3"/>
</dbReference>
<keyword evidence="12 17" id="KW-1133">Transmembrane helix</keyword>
<evidence type="ECO:0000256" key="10">
    <source>
        <dbReference type="ARBA" id="ARBA00022840"/>
    </source>
</evidence>
<keyword evidence="8 17" id="KW-0479">Metal-binding</keyword>
<keyword evidence="9 17" id="KW-0547">Nucleotide-binding</keyword>
<keyword evidence="14 17" id="KW-0472">Membrane</keyword>
<dbReference type="NCBIfam" id="TIGR01512">
    <property type="entry name" value="ATPase-IB2_Cd"/>
    <property type="match status" value="1"/>
</dbReference>
<keyword evidence="13" id="KW-0406">Ion transport</keyword>
<dbReference type="CDD" id="cd07545">
    <property type="entry name" value="P-type_ATPase_Cd-like"/>
    <property type="match status" value="1"/>
</dbReference>
<dbReference type="InterPro" id="IPR044492">
    <property type="entry name" value="P_typ_ATPase_HD_dom"/>
</dbReference>
<dbReference type="InterPro" id="IPR059000">
    <property type="entry name" value="ATPase_P-type_domA"/>
</dbReference>
<dbReference type="EC" id="7.2.2.21" evidence="15"/>
<dbReference type="InterPro" id="IPR008250">
    <property type="entry name" value="ATPase_P-typ_transduc_dom_A_sf"/>
</dbReference>
<dbReference type="GO" id="GO:0005886">
    <property type="term" value="C:plasma membrane"/>
    <property type="evidence" value="ECO:0007669"/>
    <property type="project" value="UniProtKB-SubCell"/>
</dbReference>
<dbReference type="NCBIfam" id="TIGR01511">
    <property type="entry name" value="ATPase-IB1_Cu"/>
    <property type="match status" value="1"/>
</dbReference>
<dbReference type="PRINTS" id="PR00941">
    <property type="entry name" value="CDATPASE"/>
</dbReference>
<dbReference type="PANTHER" id="PTHR48085:SF5">
    <property type="entry name" value="CADMIUM_ZINC-TRANSPORTING ATPASE HMA4-RELATED"/>
    <property type="match status" value="1"/>
</dbReference>
<reference evidence="19 20" key="1">
    <citation type="submission" date="2019-01" db="EMBL/GenBank/DDBJ databases">
        <title>Bacillus sp. M5HDSG1-1, whole genome shotgun sequence.</title>
        <authorList>
            <person name="Tuo L."/>
        </authorList>
    </citation>
    <scope>NUCLEOTIDE SEQUENCE [LARGE SCALE GENOMIC DNA]</scope>
    <source>
        <strain evidence="19 20">M5HDSG1-1</strain>
    </source>
</reference>
<keyword evidence="11" id="KW-1278">Translocase</keyword>
<dbReference type="AlphaFoldDB" id="A0A3S2W0G5"/>
<dbReference type="InterPro" id="IPR023298">
    <property type="entry name" value="ATPase_P-typ_TM_dom_sf"/>
</dbReference>
<dbReference type="SUPFAM" id="SSF81653">
    <property type="entry name" value="Calcium ATPase, transduction domain A"/>
    <property type="match status" value="1"/>
</dbReference>
<protein>
    <recommendedName>
        <fullName evidence="15">Cd(2+)-exporting ATPase</fullName>
        <ecNumber evidence="15">7.2.2.21</ecNumber>
    </recommendedName>
</protein>
<proteinExistence type="inferred from homology"/>
<dbReference type="InterPro" id="IPR001757">
    <property type="entry name" value="P_typ_ATPase"/>
</dbReference>
<dbReference type="InterPro" id="IPR018303">
    <property type="entry name" value="ATPase_P-typ_P_site"/>
</dbReference>